<evidence type="ECO:0000256" key="7">
    <source>
        <dbReference type="RuleBase" id="RU363080"/>
    </source>
</evidence>
<dbReference type="EMBL" id="JALJOQ010000027">
    <property type="protein sequence ID" value="KAK9808091.1"/>
    <property type="molecule type" value="Genomic_DNA"/>
</dbReference>
<keyword evidence="7" id="KW-0812">Transmembrane</keyword>
<feature type="compositionally biased region" description="Polar residues" evidence="8">
    <location>
        <begin position="1"/>
        <end position="16"/>
    </location>
</feature>
<dbReference type="GO" id="GO:0016168">
    <property type="term" value="F:chlorophyll binding"/>
    <property type="evidence" value="ECO:0007669"/>
    <property type="project" value="UniProtKB-KW"/>
</dbReference>
<feature type="compositionally biased region" description="Low complexity" evidence="8">
    <location>
        <begin position="27"/>
        <end position="36"/>
    </location>
</feature>
<dbReference type="Gene3D" id="1.10.3460.10">
    <property type="entry name" value="Chlorophyll a/b binding protein domain"/>
    <property type="match status" value="1"/>
</dbReference>
<organism evidence="9 10">
    <name type="scientific">Symbiochloris irregularis</name>
    <dbReference type="NCBI Taxonomy" id="706552"/>
    <lineage>
        <taxon>Eukaryota</taxon>
        <taxon>Viridiplantae</taxon>
        <taxon>Chlorophyta</taxon>
        <taxon>core chlorophytes</taxon>
        <taxon>Trebouxiophyceae</taxon>
        <taxon>Trebouxiales</taxon>
        <taxon>Trebouxiaceae</taxon>
        <taxon>Symbiochloris</taxon>
    </lineage>
</organism>
<keyword evidence="10" id="KW-1185">Reference proteome</keyword>
<dbReference type="GO" id="GO:0009523">
    <property type="term" value="C:photosystem II"/>
    <property type="evidence" value="ECO:0007669"/>
    <property type="project" value="UniProtKB-KW"/>
</dbReference>
<feature type="transmembrane region" description="Helical" evidence="7">
    <location>
        <begin position="134"/>
        <end position="152"/>
    </location>
</feature>
<dbReference type="InterPro" id="IPR001344">
    <property type="entry name" value="Chloro_AB-bd_pln"/>
</dbReference>
<evidence type="ECO:0000256" key="2">
    <source>
        <dbReference type="ARBA" id="ARBA00022528"/>
    </source>
</evidence>
<feature type="binding site" evidence="6">
    <location>
        <position position="193"/>
    </location>
    <ligand>
        <name>chlorophyll a</name>
        <dbReference type="ChEBI" id="CHEBI:58416"/>
        <label>1</label>
    </ligand>
</feature>
<keyword evidence="7" id="KW-0603">Photosystem I</keyword>
<feature type="binding site" evidence="6">
    <location>
        <position position="191"/>
    </location>
    <ligand>
        <name>chlorophyll a</name>
        <dbReference type="ChEBI" id="CHEBI:58416"/>
        <label>1</label>
    </ligand>
</feature>
<evidence type="ECO:0000313" key="10">
    <source>
        <dbReference type="Proteomes" id="UP001465755"/>
    </source>
</evidence>
<feature type="binding site" evidence="6">
    <location>
        <position position="188"/>
    </location>
    <ligand>
        <name>chlorophyll a</name>
        <dbReference type="ChEBI" id="CHEBI:58416"/>
        <label>1</label>
    </ligand>
</feature>
<feature type="region of interest" description="Disordered" evidence="8">
    <location>
        <begin position="1"/>
        <end position="36"/>
    </location>
</feature>
<dbReference type="Proteomes" id="UP001465755">
    <property type="component" value="Unassembled WGS sequence"/>
</dbReference>
<dbReference type="PANTHER" id="PTHR21649">
    <property type="entry name" value="CHLOROPHYLL A/B BINDING PROTEIN"/>
    <property type="match status" value="1"/>
</dbReference>
<dbReference type="GO" id="GO:0009765">
    <property type="term" value="P:photosynthesis, light harvesting"/>
    <property type="evidence" value="ECO:0007669"/>
    <property type="project" value="InterPro"/>
</dbReference>
<dbReference type="Pfam" id="PF00504">
    <property type="entry name" value="Chloroa_b-bind"/>
    <property type="match status" value="1"/>
</dbReference>
<evidence type="ECO:0000313" key="9">
    <source>
        <dbReference type="EMBL" id="KAK9808091.1"/>
    </source>
</evidence>
<comment type="subcellular location">
    <subcellularLocation>
        <location evidence="7">Plastid</location>
        <location evidence="7">Chloroplast thylakoid membrane</location>
    </subcellularLocation>
</comment>
<dbReference type="GO" id="GO:0009522">
    <property type="term" value="C:photosystem I"/>
    <property type="evidence" value="ECO:0007669"/>
    <property type="project" value="UniProtKB-KW"/>
</dbReference>
<evidence type="ECO:0000256" key="8">
    <source>
        <dbReference type="SAM" id="MobiDB-lite"/>
    </source>
</evidence>
<evidence type="ECO:0000256" key="4">
    <source>
        <dbReference type="ARBA" id="ARBA00022640"/>
    </source>
</evidence>
<dbReference type="SUPFAM" id="SSF103511">
    <property type="entry name" value="Chlorophyll a-b binding protein"/>
    <property type="match status" value="1"/>
</dbReference>
<feature type="binding site" description="axial binding residue" evidence="6">
    <location>
        <position position="105"/>
    </location>
    <ligand>
        <name>chlorophyll a</name>
        <dbReference type="ChEBI" id="CHEBI:58416"/>
        <label>2</label>
    </ligand>
    <ligandPart>
        <name>Mg</name>
        <dbReference type="ChEBI" id="CHEBI:25107"/>
    </ligandPart>
</feature>
<keyword evidence="1 6" id="KW-0148">Chlorophyll</keyword>
<comment type="similarity">
    <text evidence="7">Belongs to the light-harvesting chlorophyll a/b-binding (LHC) protein family.</text>
</comment>
<proteinExistence type="inferred from homology"/>
<sequence length="278" mass="30745">MQTSSRPTRGLSSAFTGRSILPSAGTSSARRVSVAARAGNKTSPNYKLEKPNRLWEGGEIWFPGQEPPSYLDATLPGDRGFDPLRLAENDKFRPWLVEAELYNGRVAMLGVVGMLWVEVIGRGPWSTAPFRVDWVLPYALSIALFHLVYGSFELARWNNFKTKGETGALNLVPFDPLGLSSDYVRQSEVRNARLAMLAALGFFSQAAVTQKSPLQNVTDHIADPGHVNIFTSPVGKEALVTVVAITILPIYLETRKSLLPKDKQEEPFRPFPFLNSDL</sequence>
<name>A0AAW1P6Q5_9CHLO</name>
<evidence type="ECO:0000256" key="1">
    <source>
        <dbReference type="ARBA" id="ARBA00022494"/>
    </source>
</evidence>
<keyword evidence="3 7" id="KW-0602">Photosynthesis</keyword>
<dbReference type="InterPro" id="IPR022796">
    <property type="entry name" value="Chloroa_b-bind"/>
</dbReference>
<keyword evidence="7" id="KW-1133">Transmembrane helix</keyword>
<evidence type="ECO:0000256" key="6">
    <source>
        <dbReference type="PIRSR" id="PIRSR601344-1"/>
    </source>
</evidence>
<feature type="binding site" description="axial binding residue" evidence="6">
    <location>
        <position position="169"/>
    </location>
    <ligand>
        <name>chlorophyll b</name>
        <dbReference type="ChEBI" id="CHEBI:61721"/>
        <label>1</label>
    </ligand>
    <ligandPart>
        <name>Mg</name>
        <dbReference type="ChEBI" id="CHEBI:25107"/>
    </ligandPart>
</feature>
<keyword evidence="5 7" id="KW-0157">Chromophore</keyword>
<keyword evidence="2 7" id="KW-0150">Chloroplast</keyword>
<evidence type="ECO:0000256" key="5">
    <source>
        <dbReference type="ARBA" id="ARBA00022991"/>
    </source>
</evidence>
<keyword evidence="7" id="KW-0793">Thylakoid</keyword>
<comment type="caution">
    <text evidence="9">The sequence shown here is derived from an EMBL/GenBank/DDBJ whole genome shotgun (WGS) entry which is preliminary data.</text>
</comment>
<gene>
    <name evidence="9" type="ORF">WJX73_004628</name>
</gene>
<evidence type="ECO:0000256" key="3">
    <source>
        <dbReference type="ARBA" id="ARBA00022531"/>
    </source>
</evidence>
<comment type="function">
    <text evidence="7">The light-harvesting complex (LHC) functions as a light receptor, it captures and delivers excitation energy to photosystems with which it is closely associated.</text>
</comment>
<feature type="binding site" evidence="6">
    <location>
        <position position="205"/>
    </location>
    <ligand>
        <name>chlorophyll a</name>
        <dbReference type="ChEBI" id="CHEBI:58416"/>
        <label>1</label>
    </ligand>
</feature>
<feature type="binding site" description="axial binding residue" evidence="6">
    <location>
        <position position="220"/>
    </location>
    <ligand>
        <name>chlorophyll a</name>
        <dbReference type="ChEBI" id="CHEBI:58416"/>
        <label>4</label>
    </ligand>
    <ligandPart>
        <name>Mg</name>
        <dbReference type="ChEBI" id="CHEBI:25107"/>
    </ligandPart>
</feature>
<reference evidence="9 10" key="1">
    <citation type="journal article" date="2024" name="Nat. Commun.">
        <title>Phylogenomics reveals the evolutionary origins of lichenization in chlorophyte algae.</title>
        <authorList>
            <person name="Puginier C."/>
            <person name="Libourel C."/>
            <person name="Otte J."/>
            <person name="Skaloud P."/>
            <person name="Haon M."/>
            <person name="Grisel S."/>
            <person name="Petersen M."/>
            <person name="Berrin J.G."/>
            <person name="Delaux P.M."/>
            <person name="Dal Grande F."/>
            <person name="Keller J."/>
        </authorList>
    </citation>
    <scope>NUCLEOTIDE SEQUENCE [LARGE SCALE GENOMIC DNA]</scope>
    <source>
        <strain evidence="9 10">SAG 2036</strain>
    </source>
</reference>
<keyword evidence="7" id="KW-0472">Membrane</keyword>
<feature type="binding site" evidence="6">
    <location>
        <position position="100"/>
    </location>
    <ligand>
        <name>chlorophyll a</name>
        <dbReference type="ChEBI" id="CHEBI:58416"/>
        <label>1</label>
    </ligand>
</feature>
<protein>
    <recommendedName>
        <fullName evidence="7">Chlorophyll a-b binding protein, chloroplastic</fullName>
    </recommendedName>
</protein>
<dbReference type="AlphaFoldDB" id="A0AAW1P6Q5"/>
<keyword evidence="7" id="KW-0604">Photosystem II</keyword>
<dbReference type="GO" id="GO:0009535">
    <property type="term" value="C:chloroplast thylakoid membrane"/>
    <property type="evidence" value="ECO:0007669"/>
    <property type="project" value="UniProtKB-SubCell"/>
</dbReference>
<keyword evidence="4 7" id="KW-0934">Plastid</keyword>
<feature type="transmembrane region" description="Helical" evidence="7">
    <location>
        <begin position="101"/>
        <end position="122"/>
    </location>
</feature>
<accession>A0AAW1P6Q5</accession>